<evidence type="ECO:0000313" key="2">
    <source>
        <dbReference type="EMBL" id="KAF0033096.1"/>
    </source>
</evidence>
<feature type="region of interest" description="Disordered" evidence="1">
    <location>
        <begin position="32"/>
        <end position="65"/>
    </location>
</feature>
<organism evidence="2 3">
    <name type="scientific">Scophthalmus maximus</name>
    <name type="common">Turbot</name>
    <name type="synonym">Psetta maxima</name>
    <dbReference type="NCBI Taxonomy" id="52904"/>
    <lineage>
        <taxon>Eukaryota</taxon>
        <taxon>Metazoa</taxon>
        <taxon>Chordata</taxon>
        <taxon>Craniata</taxon>
        <taxon>Vertebrata</taxon>
        <taxon>Euteleostomi</taxon>
        <taxon>Actinopterygii</taxon>
        <taxon>Neopterygii</taxon>
        <taxon>Teleostei</taxon>
        <taxon>Neoteleostei</taxon>
        <taxon>Acanthomorphata</taxon>
        <taxon>Carangaria</taxon>
        <taxon>Pleuronectiformes</taxon>
        <taxon>Pleuronectoidei</taxon>
        <taxon>Scophthalmidae</taxon>
        <taxon>Scophthalmus</taxon>
    </lineage>
</organism>
<dbReference type="EMBL" id="VEVO01000013">
    <property type="protein sequence ID" value="KAF0033096.1"/>
    <property type="molecule type" value="Genomic_DNA"/>
</dbReference>
<dbReference type="AlphaFoldDB" id="A0A6A4SD74"/>
<evidence type="ECO:0000313" key="3">
    <source>
        <dbReference type="Proteomes" id="UP000438429"/>
    </source>
</evidence>
<name>A0A6A4SD74_SCOMX</name>
<proteinExistence type="predicted"/>
<reference evidence="2 3" key="1">
    <citation type="submission" date="2019-06" db="EMBL/GenBank/DDBJ databases">
        <title>Draft genomes of female and male turbot (Scophthalmus maximus).</title>
        <authorList>
            <person name="Xu H."/>
            <person name="Xu X.-W."/>
            <person name="Shao C."/>
            <person name="Chen S."/>
        </authorList>
    </citation>
    <scope>NUCLEOTIDE SEQUENCE [LARGE SCALE GENOMIC DNA]</scope>
    <source>
        <strain evidence="2">Ysfricsl-2016a</strain>
        <tissue evidence="2">Blood</tissue>
    </source>
</reference>
<accession>A0A6A4SD74</accession>
<dbReference type="Proteomes" id="UP000438429">
    <property type="component" value="Unassembled WGS sequence"/>
</dbReference>
<sequence length="154" mass="17647">MVPKCVCTQTRYKVIGYGQICHPRIFPMSLSEGEVGAGGGQRSEAPEEPESPQTKQREEPTDSQIVYRRLLEDERNTINERRDARGKDSVRRRGRLIKLSGFCCSFKKQDHEVLMQRHRYLVVQFSRIRLDEGSEAKACSWSDRLVPVTSSCLS</sequence>
<evidence type="ECO:0000256" key="1">
    <source>
        <dbReference type="SAM" id="MobiDB-lite"/>
    </source>
</evidence>
<comment type="caution">
    <text evidence="2">The sequence shown here is derived from an EMBL/GenBank/DDBJ whole genome shotgun (WGS) entry which is preliminary data.</text>
</comment>
<protein>
    <submittedName>
        <fullName evidence="2">Uncharacterized protein</fullName>
    </submittedName>
</protein>
<gene>
    <name evidence="2" type="ORF">F2P81_015386</name>
</gene>